<feature type="compositionally biased region" description="Acidic residues" evidence="1">
    <location>
        <begin position="1091"/>
        <end position="1100"/>
    </location>
</feature>
<keyword evidence="4" id="KW-1185">Reference proteome</keyword>
<protein>
    <recommendedName>
        <fullName evidence="2">DNA replication checkpoint mediator MRC1 domain-containing protein</fullName>
    </recommendedName>
</protein>
<feature type="region of interest" description="Disordered" evidence="1">
    <location>
        <begin position="1217"/>
        <end position="1253"/>
    </location>
</feature>
<feature type="compositionally biased region" description="Low complexity" evidence="1">
    <location>
        <begin position="666"/>
        <end position="678"/>
    </location>
</feature>
<name>A0A4R0RHA6_9APHY</name>
<feature type="compositionally biased region" description="Acidic residues" evidence="1">
    <location>
        <begin position="1242"/>
        <end position="1253"/>
    </location>
</feature>
<dbReference type="STRING" id="92696.A0A4R0RHA6"/>
<gene>
    <name evidence="3" type="ORF">EIP91_012067</name>
</gene>
<dbReference type="InterPro" id="IPR018564">
    <property type="entry name" value="Repl_chkpnt_MRC1_dom"/>
</dbReference>
<feature type="compositionally biased region" description="Basic and acidic residues" evidence="1">
    <location>
        <begin position="288"/>
        <end position="298"/>
    </location>
</feature>
<feature type="compositionally biased region" description="Basic residues" evidence="1">
    <location>
        <begin position="1178"/>
        <end position="1188"/>
    </location>
</feature>
<feature type="region of interest" description="Disordered" evidence="1">
    <location>
        <begin position="612"/>
        <end position="767"/>
    </location>
</feature>
<dbReference type="Proteomes" id="UP000292702">
    <property type="component" value="Unassembled WGS sequence"/>
</dbReference>
<feature type="compositionally biased region" description="Basic and acidic residues" evidence="1">
    <location>
        <begin position="442"/>
        <end position="451"/>
    </location>
</feature>
<evidence type="ECO:0000259" key="2">
    <source>
        <dbReference type="Pfam" id="PF09444"/>
    </source>
</evidence>
<feature type="compositionally biased region" description="Acidic residues" evidence="1">
    <location>
        <begin position="424"/>
        <end position="434"/>
    </location>
</feature>
<feature type="compositionally biased region" description="Acidic residues" evidence="1">
    <location>
        <begin position="1163"/>
        <end position="1174"/>
    </location>
</feature>
<feature type="compositionally biased region" description="Polar residues" evidence="1">
    <location>
        <begin position="1030"/>
        <end position="1042"/>
    </location>
</feature>
<feature type="region of interest" description="Disordered" evidence="1">
    <location>
        <begin position="1126"/>
        <end position="1195"/>
    </location>
</feature>
<organism evidence="3 4">
    <name type="scientific">Steccherinum ochraceum</name>
    <dbReference type="NCBI Taxonomy" id="92696"/>
    <lineage>
        <taxon>Eukaryota</taxon>
        <taxon>Fungi</taxon>
        <taxon>Dikarya</taxon>
        <taxon>Basidiomycota</taxon>
        <taxon>Agaricomycotina</taxon>
        <taxon>Agaricomycetes</taxon>
        <taxon>Polyporales</taxon>
        <taxon>Steccherinaceae</taxon>
        <taxon>Steccherinum</taxon>
    </lineage>
</organism>
<evidence type="ECO:0000256" key="1">
    <source>
        <dbReference type="SAM" id="MobiDB-lite"/>
    </source>
</evidence>
<feature type="compositionally biased region" description="Basic and acidic residues" evidence="1">
    <location>
        <begin position="1126"/>
        <end position="1144"/>
    </location>
</feature>
<accession>A0A4R0RHA6</accession>
<feature type="compositionally biased region" description="Acidic residues" evidence="1">
    <location>
        <begin position="643"/>
        <end position="659"/>
    </location>
</feature>
<feature type="region of interest" description="Disordered" evidence="1">
    <location>
        <begin position="144"/>
        <end position="559"/>
    </location>
</feature>
<feature type="compositionally biased region" description="Low complexity" evidence="1">
    <location>
        <begin position="215"/>
        <end position="226"/>
    </location>
</feature>
<dbReference type="Pfam" id="PF09444">
    <property type="entry name" value="MRC1"/>
    <property type="match status" value="1"/>
</dbReference>
<comment type="caution">
    <text evidence="3">The sequence shown here is derived from an EMBL/GenBank/DDBJ whole genome shotgun (WGS) entry which is preliminary data.</text>
</comment>
<feature type="compositionally biased region" description="Basic residues" evidence="1">
    <location>
        <begin position="249"/>
        <end position="260"/>
    </location>
</feature>
<reference evidence="3 4" key="1">
    <citation type="submission" date="2018-11" db="EMBL/GenBank/DDBJ databases">
        <title>Genome assembly of Steccherinum ochraceum LE-BIN_3174, the white-rot fungus of the Steccherinaceae family (The Residual Polyporoid clade, Polyporales, Basidiomycota).</title>
        <authorList>
            <person name="Fedorova T.V."/>
            <person name="Glazunova O.A."/>
            <person name="Landesman E.O."/>
            <person name="Moiseenko K.V."/>
            <person name="Psurtseva N.V."/>
            <person name="Savinova O.S."/>
            <person name="Shakhova N.V."/>
            <person name="Tyazhelova T.V."/>
            <person name="Vasina D.V."/>
        </authorList>
    </citation>
    <scope>NUCLEOTIDE SEQUENCE [LARGE SCALE GENOMIC DNA]</scope>
    <source>
        <strain evidence="3 4">LE-BIN_3174</strain>
    </source>
</reference>
<evidence type="ECO:0000313" key="3">
    <source>
        <dbReference type="EMBL" id="TCD67701.1"/>
    </source>
</evidence>
<sequence length="1346" mass="148215">MVTAPSYRDTPHNASCPDAAVSHCPRAPPSTSATPSHHLLMSAHSSPVIRRARVTYGRRDKAPDVDSLLADTSVISNGSSVDEPPSSDGLDLDASSFMEELRDDDDEVPSRIFDTEAEQEQETDDVDVPAEEIEYSWKRKLAAMDDSDDEEGQNMVKSQVARLFKDKEERANSLTGDEERGDAGSPQSRSGGSPATKSPSHDSQTFRPILADFASSPIPTRPSRSRLAVLSDPEEDEANPSSPQTPAHSLHHLNTPHRHSSPTPPTSTETASKKGKAQAAKIPALLFDEGHSDDEQPARSKARGKKAVKQKEKPKEKRMKPPTRKEREEMEKTTARLKAAHTVEVSRVQTKKMTLTQLYHRMPGPVEPSKGAPFPRDVIPPSDPIEPFSSSPRAAGPADPPSPPPRARTVSQPPAKATAFDFPLSDDSDDELPELSDILKQSTREDEERRRLAANKDSAAQRKQRFLEMQAEALANTAGDDDDDLVVSNDMHAVAREEGAERKRKSFRGSRTQPAPHRPRPSASTSAPRDESFLVTAAAGAFASPSKKAKNGRDQVKVKPSDLNAFLLGKTHKEAQEIIEQKEKVWVGMGGKVLGRMNPEDRAGFEKRLGSLVERGLSNAEKEGLGEEEEADDSDEDWKPNDEEAEDNAEEAQEDDDDGMVIPQSEEAAWGDGAEDAGLYLEEDEADENAPVIARRPRPRARTVAIADSDDEENENADLNTRSASEENAENETDKENNAALMFDQGEDKENTVVHLSSSPTIPPLFRDARLGRQLSLSSDVGDPMSQDNEPRLFREITKDEDPFFTPSARLPAPSAPSLDLDAPSTSASQPPAFSLKPAPLLRGGFSQLFESSATEAGPSSKPAVDFSQFVTPAKDVRGFGLLKKPGEPLALSFNPTLQPALEVTDSVRKKADHIFEKEQEDITLIDENAPAESPKVYVNENGFLTQTRPTHADVARLMSSSQSSRIGISPSIADSILRSTAQRRPLGEIALDDVPNDHSSPWTDARPAGGRLKRRRMSPGPDLDGGYRSSVSPSPSPTKNAFQVMRDAQKHPNPLKKMKLKKSEFVDGQAEESDEDDHFGFGGPPKKKDEDEEEEDNVEELAKLNKEMVDDVAMDDSTLNEEMVLEKHREQVEEDDAVAHKLAQDAASGKLRAKRRERGVGFEDDEDSDEDDDNKARRYKLGRQKRKLGGDCDTLDDLSKDAKAAAFVQTYEAGLEDDNEEFSHLNEELPTQQEEAPKIYEDEDEESDKDDEQVSLSTLMREMRDVAQGHTTVRTMDPNDMSWLDDDEMMVEDDPNVKELSKSRVGRTLRAGPSDWDFEGGVRPQFFALLILRTDLPWVAAFAPS</sequence>
<dbReference type="OrthoDB" id="3361281at2759"/>
<feature type="compositionally biased region" description="Basic and acidic residues" evidence="1">
    <location>
        <begin position="163"/>
        <end position="182"/>
    </location>
</feature>
<feature type="region of interest" description="Disordered" evidence="1">
    <location>
        <begin position="1"/>
        <end position="45"/>
    </location>
</feature>
<feature type="compositionally biased region" description="Acidic residues" evidence="1">
    <location>
        <begin position="626"/>
        <end position="636"/>
    </location>
</feature>
<feature type="compositionally biased region" description="Polar residues" evidence="1">
    <location>
        <begin position="185"/>
        <end position="206"/>
    </location>
</feature>
<feature type="region of interest" description="Disordered" evidence="1">
    <location>
        <begin position="799"/>
        <end position="836"/>
    </location>
</feature>
<evidence type="ECO:0000313" key="4">
    <source>
        <dbReference type="Proteomes" id="UP000292702"/>
    </source>
</evidence>
<feature type="compositionally biased region" description="Low complexity" evidence="1">
    <location>
        <begin position="807"/>
        <end position="825"/>
    </location>
</feature>
<feature type="compositionally biased region" description="Polar residues" evidence="1">
    <location>
        <begin position="347"/>
        <end position="357"/>
    </location>
</feature>
<feature type="compositionally biased region" description="Basic and acidic residues" evidence="1">
    <location>
        <begin position="323"/>
        <end position="334"/>
    </location>
</feature>
<feature type="region of interest" description="Disordered" evidence="1">
    <location>
        <begin position="989"/>
        <end position="1111"/>
    </location>
</feature>
<proteinExistence type="predicted"/>
<feature type="compositionally biased region" description="Low complexity" evidence="1">
    <location>
        <begin position="29"/>
        <end position="38"/>
    </location>
</feature>
<dbReference type="EMBL" id="RWJN01000089">
    <property type="protein sequence ID" value="TCD67701.1"/>
    <property type="molecule type" value="Genomic_DNA"/>
</dbReference>
<feature type="domain" description="DNA replication checkpoint mediator MRC1" evidence="2">
    <location>
        <begin position="1061"/>
        <end position="1211"/>
    </location>
</feature>
<feature type="compositionally biased region" description="Basic and acidic residues" evidence="1">
    <location>
        <begin position="1101"/>
        <end position="1110"/>
    </location>
</feature>